<evidence type="ECO:0000313" key="2">
    <source>
        <dbReference type="EMBL" id="KAF1948448.1"/>
    </source>
</evidence>
<organism evidence="2 3">
    <name type="scientific">Byssothecium circinans</name>
    <dbReference type="NCBI Taxonomy" id="147558"/>
    <lineage>
        <taxon>Eukaryota</taxon>
        <taxon>Fungi</taxon>
        <taxon>Dikarya</taxon>
        <taxon>Ascomycota</taxon>
        <taxon>Pezizomycotina</taxon>
        <taxon>Dothideomycetes</taxon>
        <taxon>Pleosporomycetidae</taxon>
        <taxon>Pleosporales</taxon>
        <taxon>Massarineae</taxon>
        <taxon>Massarinaceae</taxon>
        <taxon>Byssothecium</taxon>
    </lineage>
</organism>
<dbReference type="Proteomes" id="UP000800035">
    <property type="component" value="Unassembled WGS sequence"/>
</dbReference>
<evidence type="ECO:0000313" key="3">
    <source>
        <dbReference type="Proteomes" id="UP000800035"/>
    </source>
</evidence>
<gene>
    <name evidence="2" type="ORF">CC80DRAFT_556331</name>
</gene>
<dbReference type="PROSITE" id="PS51186">
    <property type="entry name" value="GNAT"/>
    <property type="match status" value="1"/>
</dbReference>
<dbReference type="PANTHER" id="PTHR43138:SF1">
    <property type="entry name" value="N-ACETYLTRANSFERASE ACA1"/>
    <property type="match status" value="1"/>
</dbReference>
<reference evidence="2" key="1">
    <citation type="journal article" date="2020" name="Stud. Mycol.">
        <title>101 Dothideomycetes genomes: a test case for predicting lifestyles and emergence of pathogens.</title>
        <authorList>
            <person name="Haridas S."/>
            <person name="Albert R."/>
            <person name="Binder M."/>
            <person name="Bloem J."/>
            <person name="Labutti K."/>
            <person name="Salamov A."/>
            <person name="Andreopoulos B."/>
            <person name="Baker S."/>
            <person name="Barry K."/>
            <person name="Bills G."/>
            <person name="Bluhm B."/>
            <person name="Cannon C."/>
            <person name="Castanera R."/>
            <person name="Culley D."/>
            <person name="Daum C."/>
            <person name="Ezra D."/>
            <person name="Gonzalez J."/>
            <person name="Henrissat B."/>
            <person name="Kuo A."/>
            <person name="Liang C."/>
            <person name="Lipzen A."/>
            <person name="Lutzoni F."/>
            <person name="Magnuson J."/>
            <person name="Mondo S."/>
            <person name="Nolan M."/>
            <person name="Ohm R."/>
            <person name="Pangilinan J."/>
            <person name="Park H.-J."/>
            <person name="Ramirez L."/>
            <person name="Alfaro M."/>
            <person name="Sun H."/>
            <person name="Tritt A."/>
            <person name="Yoshinaga Y."/>
            <person name="Zwiers L.-H."/>
            <person name="Turgeon B."/>
            <person name="Goodwin S."/>
            <person name="Spatafora J."/>
            <person name="Crous P."/>
            <person name="Grigoriev I."/>
        </authorList>
    </citation>
    <scope>NUCLEOTIDE SEQUENCE</scope>
    <source>
        <strain evidence="2">CBS 675.92</strain>
    </source>
</reference>
<protein>
    <recommendedName>
        <fullName evidence="1">N-acetyltransferase domain-containing protein</fullName>
    </recommendedName>
</protein>
<dbReference type="InterPro" id="IPR000182">
    <property type="entry name" value="GNAT_dom"/>
</dbReference>
<accession>A0A6A5T8B7</accession>
<dbReference type="GO" id="GO:0016747">
    <property type="term" value="F:acyltransferase activity, transferring groups other than amino-acyl groups"/>
    <property type="evidence" value="ECO:0007669"/>
    <property type="project" value="InterPro"/>
</dbReference>
<feature type="domain" description="N-acetyltransferase" evidence="1">
    <location>
        <begin position="160"/>
        <end position="245"/>
    </location>
</feature>
<dbReference type="InterPro" id="IPR052742">
    <property type="entry name" value="Mito_N-acetyltransferase"/>
</dbReference>
<dbReference type="GO" id="GO:0005634">
    <property type="term" value="C:nucleus"/>
    <property type="evidence" value="ECO:0007669"/>
    <property type="project" value="TreeGrafter"/>
</dbReference>
<dbReference type="EMBL" id="ML977058">
    <property type="protein sequence ID" value="KAF1948448.1"/>
    <property type="molecule type" value="Genomic_DNA"/>
</dbReference>
<name>A0A6A5T8B7_9PLEO</name>
<evidence type="ECO:0000259" key="1">
    <source>
        <dbReference type="PROSITE" id="PS51186"/>
    </source>
</evidence>
<dbReference type="OrthoDB" id="10264707at2759"/>
<sequence length="276" mass="30461">MAYGKVRGIAKPIGEIPARIYPIESNASNTRAAILTVHYDFTVGDELDAELSQKLFNDFNEEIADGRTYPQEDTLDISGYKAYFQSYDLIVGFLLTQSQLQSLNPSSTKIPSDGLPLSTSQLSTIKIGHSKFHNLTTSSLSSNTINLPNPSDTYAFTYYIKPNYPGRSSHLCNAGFMVPPSSRGLGLGRIAARSFLFYGPACGYRGSVFNLVYANNEASVKLWERLGFQHVGRIPEAGRLRKKDGDGGEEEYVDAWVVYGDFRKIGVRDEAGKTLN</sequence>
<dbReference type="SUPFAM" id="SSF55729">
    <property type="entry name" value="Acyl-CoA N-acyltransferases (Nat)"/>
    <property type="match status" value="1"/>
</dbReference>
<dbReference type="Gene3D" id="3.40.630.30">
    <property type="match status" value="1"/>
</dbReference>
<keyword evidence="3" id="KW-1185">Reference proteome</keyword>
<dbReference type="InterPro" id="IPR016181">
    <property type="entry name" value="Acyl_CoA_acyltransferase"/>
</dbReference>
<dbReference type="Pfam" id="PF00583">
    <property type="entry name" value="Acetyltransf_1"/>
    <property type="match status" value="1"/>
</dbReference>
<dbReference type="AlphaFoldDB" id="A0A6A5T8B7"/>
<dbReference type="PANTHER" id="PTHR43138">
    <property type="entry name" value="ACETYLTRANSFERASE, GNAT FAMILY"/>
    <property type="match status" value="1"/>
</dbReference>
<proteinExistence type="predicted"/>